<organism evidence="2">
    <name type="scientific">Picea sitchensis</name>
    <name type="common">Sitka spruce</name>
    <name type="synonym">Pinus sitchensis</name>
    <dbReference type="NCBI Taxonomy" id="3332"/>
    <lineage>
        <taxon>Eukaryota</taxon>
        <taxon>Viridiplantae</taxon>
        <taxon>Streptophyta</taxon>
        <taxon>Embryophyta</taxon>
        <taxon>Tracheophyta</taxon>
        <taxon>Spermatophyta</taxon>
        <taxon>Pinopsida</taxon>
        <taxon>Pinidae</taxon>
        <taxon>Conifers I</taxon>
        <taxon>Pinales</taxon>
        <taxon>Pinaceae</taxon>
        <taxon>Picea</taxon>
    </lineage>
</organism>
<sequence>MGEHDEGVGTWATSRESMDTGEGERAWIRKCGRGQELPGRATCGEARRLLGPAMMAEGRFPERLRCGGALRKWSFIIRGLFRGRTSLGLYHLLYRPFPLLSLHIDFL</sequence>
<feature type="region of interest" description="Disordered" evidence="1">
    <location>
        <begin position="1"/>
        <end position="23"/>
    </location>
</feature>
<evidence type="ECO:0000313" key="2">
    <source>
        <dbReference type="EMBL" id="ADE76922.1"/>
    </source>
</evidence>
<name>D5ABK3_PICSI</name>
<proteinExistence type="evidence at transcript level"/>
<dbReference type="EMBL" id="BT123610">
    <property type="protein sequence ID" value="ADE76922.1"/>
    <property type="molecule type" value="mRNA"/>
</dbReference>
<reference evidence="2" key="1">
    <citation type="submission" date="2010-04" db="EMBL/GenBank/DDBJ databases">
        <authorList>
            <person name="Reid K.E."/>
            <person name="Liao N."/>
            <person name="Chan S."/>
            <person name="Docking R."/>
            <person name="Taylor G."/>
            <person name="Moore R."/>
            <person name="Mayo M."/>
            <person name="Munro S."/>
            <person name="King J."/>
            <person name="Yanchuk A."/>
            <person name="Holt R."/>
            <person name="Jones S."/>
            <person name="Marra M."/>
            <person name="Ritland C.E."/>
            <person name="Ritland K."/>
            <person name="Bohlmann J."/>
        </authorList>
    </citation>
    <scope>NUCLEOTIDE SEQUENCE</scope>
    <source>
        <tissue evidence="2">Bud</tissue>
    </source>
</reference>
<protein>
    <submittedName>
        <fullName evidence="2">Uncharacterized protein</fullName>
    </submittedName>
</protein>
<dbReference type="AlphaFoldDB" id="D5ABK3"/>
<evidence type="ECO:0000256" key="1">
    <source>
        <dbReference type="SAM" id="MobiDB-lite"/>
    </source>
</evidence>
<accession>D5ABK3</accession>